<comment type="caution">
    <text evidence="1">The sequence shown here is derived from an EMBL/GenBank/DDBJ whole genome shotgun (WGS) entry which is preliminary data.</text>
</comment>
<keyword evidence="2" id="KW-1185">Reference proteome</keyword>
<dbReference type="Pfam" id="PF14398">
    <property type="entry name" value="ATPgrasp_YheCD"/>
    <property type="match status" value="1"/>
</dbReference>
<accession>A0ABW0QZ31</accession>
<reference evidence="2" key="1">
    <citation type="journal article" date="2019" name="Int. J. Syst. Evol. Microbiol.">
        <title>The Global Catalogue of Microorganisms (GCM) 10K type strain sequencing project: providing services to taxonomists for standard genome sequencing and annotation.</title>
        <authorList>
            <consortium name="The Broad Institute Genomics Platform"/>
            <consortium name="The Broad Institute Genome Sequencing Center for Infectious Disease"/>
            <person name="Wu L."/>
            <person name="Ma J."/>
        </authorList>
    </citation>
    <scope>NUCLEOTIDE SEQUENCE [LARGE SCALE GENOMIC DNA]</scope>
    <source>
        <strain evidence="2">CGMCC 1.18578</strain>
    </source>
</reference>
<name>A0ABW0QZ31_9BACL</name>
<dbReference type="Proteomes" id="UP001596108">
    <property type="component" value="Unassembled WGS sequence"/>
</dbReference>
<evidence type="ECO:0000313" key="1">
    <source>
        <dbReference type="EMBL" id="MFC5529327.1"/>
    </source>
</evidence>
<evidence type="ECO:0000313" key="2">
    <source>
        <dbReference type="Proteomes" id="UP001596108"/>
    </source>
</evidence>
<proteinExistence type="predicted"/>
<organism evidence="1 2">
    <name type="scientific">Cohnella yongneupensis</name>
    <dbReference type="NCBI Taxonomy" id="425006"/>
    <lineage>
        <taxon>Bacteria</taxon>
        <taxon>Bacillati</taxon>
        <taxon>Bacillota</taxon>
        <taxon>Bacilli</taxon>
        <taxon>Bacillales</taxon>
        <taxon>Paenibacillaceae</taxon>
        <taxon>Cohnella</taxon>
    </lineage>
</organism>
<dbReference type="SUPFAM" id="SSF56059">
    <property type="entry name" value="Glutathione synthetase ATP-binding domain-like"/>
    <property type="match status" value="1"/>
</dbReference>
<protein>
    <submittedName>
        <fullName evidence="1">YheC/YheD family protein</fullName>
    </submittedName>
</protein>
<dbReference type="EMBL" id="JBHSNC010000024">
    <property type="protein sequence ID" value="MFC5529327.1"/>
    <property type="molecule type" value="Genomic_DNA"/>
</dbReference>
<dbReference type="InterPro" id="IPR026838">
    <property type="entry name" value="YheC/D"/>
</dbReference>
<sequence length="390" mass="44587">MIIPKSLDTKPLIVETTADLPVVAILTIDDDLQLFRGNRSNFADLLQTGKKMGITTYVVTTKDLKLNAPRVLGYTYESDSESWSAAWFPRPTVVYNRIPQREDERLLRVKRKLAAISRQPGIKLFNRRFFNKWSLFQWLNQSRMTRAYIPETRQLTRPAVLTGLLRKHRLLYLKPIRGKAGVGIMTVKVQPEKNMPYRLQIQEEKGSSTYHCTTLKRLWGKVLKQSAILGEPYIAQQGIALASVKDRPFDLRALIQKNGMGKWEVTGIGARVAGDSSITTHVPRGGYIEDPERLLTTIFGRDKTAKVLDKVRETTLTLARQIERSSHTRLCEMSMDLGIDSTGHVWFFEANSKPMKFDEPHIRNKSLERIFQYSLYLHQLKKDTKGGAAL</sequence>
<gene>
    <name evidence="1" type="ORF">ACFPQ4_07680</name>
</gene>
<dbReference type="RefSeq" id="WP_378111197.1">
    <property type="nucleotide sequence ID" value="NZ_JBHSNC010000024.1"/>
</dbReference>